<dbReference type="InterPro" id="IPR021027">
    <property type="entry name" value="Transposase_put_HTH"/>
</dbReference>
<keyword evidence="11" id="KW-1185">Reference proteome</keyword>
<reference evidence="11" key="1">
    <citation type="journal article" date="2019" name="Int. J. Syst. Evol. Microbiol.">
        <title>The Global Catalogue of Microorganisms (GCM) 10K type strain sequencing project: providing services to taxonomists for standard genome sequencing and annotation.</title>
        <authorList>
            <consortium name="The Broad Institute Genomics Platform"/>
            <consortium name="The Broad Institute Genome Sequencing Center for Infectious Disease"/>
            <person name="Wu L."/>
            <person name="Ma J."/>
        </authorList>
    </citation>
    <scope>NUCLEOTIDE SEQUENCE [LARGE SCALE GENOMIC DNA]</scope>
    <source>
        <strain evidence="11">CCM 8932</strain>
    </source>
</reference>
<evidence type="ECO:0000259" key="7">
    <source>
        <dbReference type="Pfam" id="PF01385"/>
    </source>
</evidence>
<feature type="domain" description="Transposase putative helix-turn-helix" evidence="9">
    <location>
        <begin position="1"/>
        <end position="43"/>
    </location>
</feature>
<protein>
    <submittedName>
        <fullName evidence="10">RNA-guided endonuclease InsQ/TnpB family protein</fullName>
    </submittedName>
</protein>
<dbReference type="RefSeq" id="WP_137640807.1">
    <property type="nucleotide sequence ID" value="NZ_BJDK01000029.1"/>
</dbReference>
<feature type="domain" description="Cas12f1-like TNB" evidence="8">
    <location>
        <begin position="301"/>
        <end position="379"/>
    </location>
</feature>
<dbReference type="EMBL" id="JBHSSD010000004">
    <property type="protein sequence ID" value="MFC6163226.1"/>
    <property type="molecule type" value="Genomic_DNA"/>
</dbReference>
<dbReference type="NCBIfam" id="NF040570">
    <property type="entry name" value="guided_TnpB"/>
    <property type="match status" value="1"/>
</dbReference>
<evidence type="ECO:0000259" key="8">
    <source>
        <dbReference type="Pfam" id="PF07282"/>
    </source>
</evidence>
<keyword evidence="6" id="KW-0233">DNA recombination</keyword>
<evidence type="ECO:0000256" key="4">
    <source>
        <dbReference type="ARBA" id="ARBA00022833"/>
    </source>
</evidence>
<evidence type="ECO:0000259" key="9">
    <source>
        <dbReference type="Pfam" id="PF12323"/>
    </source>
</evidence>
<organism evidence="10 11">
    <name type="scientific">Lactiplantibacillus dongliensis</name>
    <dbReference type="NCBI Taxonomy" id="2559919"/>
    <lineage>
        <taxon>Bacteria</taxon>
        <taxon>Bacillati</taxon>
        <taxon>Bacillota</taxon>
        <taxon>Bacilli</taxon>
        <taxon>Lactobacillales</taxon>
        <taxon>Lactobacillaceae</taxon>
        <taxon>Lactiplantibacillus</taxon>
    </lineage>
</organism>
<evidence type="ECO:0000256" key="2">
    <source>
        <dbReference type="ARBA" id="ARBA00022578"/>
    </source>
</evidence>
<feature type="domain" description="Probable transposase IS891/IS1136/IS1341" evidence="7">
    <location>
        <begin position="180"/>
        <end position="287"/>
    </location>
</feature>
<sequence>MIRTQKVRLFPNSHMQMALNDLCNYRRYCWNNALATWNDLYEAYCLSADDNPRPSQWLVRNELVANKADWQYGLSARTLQLAVADLGNAWQNFFDQAQPDWGRPKFKSKRAPRQGFKTDRAKLVAGKLRLDKPHNAKDWYDIRFNRQVDLSGNLKFVSIYRENGIYWACLNFEVTIELKIKTNQVTAVDVNVGHLNYTLGVLKTLPLKLSRLYNRIKFYQRQLARKRQVNGKQATKTKAYLAMKNKLQRDYRQVADCQHDLMHKFTTMLVTQFDTIVIEDLSVKKMQMTHVASKGLHRSMFGYFRQLLTYKCQWYGKKLVLADRLYPSTQRCSICGYIKQGKDKVGLQGNQQHGTRHNEYDCYHCGAKLERDENAVANLLALI</sequence>
<dbReference type="NCBIfam" id="TIGR01766">
    <property type="entry name" value="IS200/IS605 family accessory protein TnpB-like domain"/>
    <property type="match status" value="1"/>
</dbReference>
<evidence type="ECO:0000313" key="10">
    <source>
        <dbReference type="EMBL" id="MFC6163226.1"/>
    </source>
</evidence>
<evidence type="ECO:0000256" key="1">
    <source>
        <dbReference type="ARBA" id="ARBA00008761"/>
    </source>
</evidence>
<keyword evidence="2" id="KW-0815">Transposition</keyword>
<comment type="caution">
    <text evidence="10">The sequence shown here is derived from an EMBL/GenBank/DDBJ whole genome shotgun (WGS) entry which is preliminary data.</text>
</comment>
<accession>A0ABW1R078</accession>
<evidence type="ECO:0000256" key="5">
    <source>
        <dbReference type="ARBA" id="ARBA00023125"/>
    </source>
</evidence>
<dbReference type="GO" id="GO:0004519">
    <property type="term" value="F:endonuclease activity"/>
    <property type="evidence" value="ECO:0007669"/>
    <property type="project" value="UniProtKB-KW"/>
</dbReference>
<proteinExistence type="inferred from homology"/>
<keyword evidence="10" id="KW-0378">Hydrolase</keyword>
<keyword evidence="3" id="KW-0479">Metal-binding</keyword>
<keyword evidence="10" id="KW-0540">Nuclease</keyword>
<name>A0ABW1R078_9LACO</name>
<keyword evidence="10" id="KW-0255">Endonuclease</keyword>
<dbReference type="Pfam" id="PF07282">
    <property type="entry name" value="Cas12f1-like_TNB"/>
    <property type="match status" value="1"/>
</dbReference>
<dbReference type="InterPro" id="IPR001959">
    <property type="entry name" value="Transposase"/>
</dbReference>
<comment type="similarity">
    <text evidence="1">In the C-terminal section; belongs to the transposase 35 family.</text>
</comment>
<dbReference type="Pfam" id="PF12323">
    <property type="entry name" value="HTH_OrfB_IS605"/>
    <property type="match status" value="1"/>
</dbReference>
<dbReference type="InterPro" id="IPR010095">
    <property type="entry name" value="Cas12f1-like_TNB"/>
</dbReference>
<dbReference type="Pfam" id="PF01385">
    <property type="entry name" value="OrfB_IS605"/>
    <property type="match status" value="1"/>
</dbReference>
<keyword evidence="5" id="KW-0238">DNA-binding</keyword>
<evidence type="ECO:0000313" key="11">
    <source>
        <dbReference type="Proteomes" id="UP001596253"/>
    </source>
</evidence>
<gene>
    <name evidence="10" type="ORF">ACFP3T_00800</name>
</gene>
<keyword evidence="4" id="KW-0862">Zinc</keyword>
<dbReference type="Proteomes" id="UP001596253">
    <property type="component" value="Unassembled WGS sequence"/>
</dbReference>
<evidence type="ECO:0000256" key="3">
    <source>
        <dbReference type="ARBA" id="ARBA00022723"/>
    </source>
</evidence>
<evidence type="ECO:0000256" key="6">
    <source>
        <dbReference type="ARBA" id="ARBA00023172"/>
    </source>
</evidence>